<dbReference type="GeneID" id="109416148"/>
<dbReference type="PROSITE" id="PS50016">
    <property type="entry name" value="ZF_PHD_2"/>
    <property type="match status" value="2"/>
</dbReference>
<evidence type="ECO:0000256" key="3">
    <source>
        <dbReference type="ARBA" id="ARBA00022833"/>
    </source>
</evidence>
<dbReference type="InterPro" id="IPR000253">
    <property type="entry name" value="FHA_dom"/>
</dbReference>
<dbReference type="PANTHER" id="PTHR46309">
    <property type="entry name" value="PHD FINGER PROTEIN 12"/>
    <property type="match status" value="1"/>
</dbReference>
<evidence type="ECO:0000313" key="9">
    <source>
        <dbReference type="Proteomes" id="UP000069940"/>
    </source>
</evidence>
<name>A0ABM1ZBK9_AEDAL</name>
<feature type="domain" description="PHD-type" evidence="7">
    <location>
        <begin position="53"/>
        <end position="102"/>
    </location>
</feature>
<feature type="compositionally biased region" description="Basic residues" evidence="5">
    <location>
        <begin position="142"/>
        <end position="152"/>
    </location>
</feature>
<sequence length="895" mass="100550">MSKNRAQYDPDAPVGLMPLIQALIKPPDSGEPKPFCKKPHHPYYRKPGRGHNNDTCDACGEGGDLICCDRCPSSFHLGCHDPPLEETDIPNGLWICHTCKMTEANPSLKALKSDLKLPKSESQPDVREEPSTSSIEGTQLVKVKKMRNRSNSRKNSASSVSAEKISPPKEEALEGVTRIKEPEDGSQLTPFDQLIRAARILNPRQFELPREMNVHFPFPGTEKQDSAQKNGVPKRGPRTRKIYELDGQGLVPLPAKTCHACGRSCRRAPLIACDYCDLFFHQDCLDPPLTALPTSMWMCPNHVEQFIDWKLVNSVSASERIKLWNQFNGNMDQDTVKNEFFRKVHRRNPPFRVRQKPRIRDRVEVPPVIEFHYQNPPNLLPSLRELLRARKYDSFTDPAQPIYDDVQLLSMIDSELKAISVADEQIDKMIHVPGSADVASAEETEPASEEGSAAKPKASARGKKHKASPKKDAAAKAAKTEDTNSGAIAENVKSAMTAASDDKTEGESPRKKPKTELLEEDELELQKINDELKCLDESLIKILAYQRLQQIVSHGHEALHKASANVSSKKVREIMKSEKPVKSTPLPSQLLTKDDIERIAREFTSPRRDFNMLENVSAAAAAVVSPIKEEPKEEYQADEVPQTNEQKVYLMAKNLEKHVTNIDIRVRAVITPVDVNMPGCSWFETPDISRSIYMRYRSLSIGSGQGNDVQLSRYGTCRFVSDKHATIFYDEVTKMFELLNYSEFGTVVNGQLFTCDFTDHSVEVKSGLPADGGHHHHSTKKSKKDDHDDSNKDKKLDKQKVRQDVLSLMDKSRHCQREKYDFLSSTSMADITHTGCDCVSENPKISGWEGTAILYQGAVIKFGCLTFVFTITNYDNNTDEFDDTESSDEDEEAEK</sequence>
<dbReference type="Gene3D" id="2.60.200.20">
    <property type="match status" value="1"/>
</dbReference>
<keyword evidence="9" id="KW-1185">Reference proteome</keyword>
<dbReference type="CDD" id="cd15534">
    <property type="entry name" value="PHD2_PHF12_Rco1"/>
    <property type="match status" value="1"/>
</dbReference>
<keyword evidence="1" id="KW-0479">Metal-binding</keyword>
<feature type="region of interest" description="Disordered" evidence="5">
    <location>
        <begin position="113"/>
        <end position="171"/>
    </location>
</feature>
<dbReference type="InterPro" id="IPR042163">
    <property type="entry name" value="PHF12"/>
</dbReference>
<dbReference type="Gene3D" id="6.10.20.60">
    <property type="entry name" value="PHD finger protein 12"/>
    <property type="match status" value="1"/>
</dbReference>
<dbReference type="InterPro" id="IPR019787">
    <property type="entry name" value="Znf_PHD-finger"/>
</dbReference>
<feature type="region of interest" description="Disordered" evidence="5">
    <location>
        <begin position="217"/>
        <end position="238"/>
    </location>
</feature>
<dbReference type="CDD" id="cd15533">
    <property type="entry name" value="PHD1_PHF12"/>
    <property type="match status" value="1"/>
</dbReference>
<evidence type="ECO:0000313" key="8">
    <source>
        <dbReference type="EnsemblMetazoa" id="AALFPA23_016923.P24711"/>
    </source>
</evidence>
<dbReference type="InterPro" id="IPR011011">
    <property type="entry name" value="Znf_FYVE_PHD"/>
</dbReference>
<dbReference type="Gene3D" id="3.30.40.10">
    <property type="entry name" value="Zinc/RING finger domain, C3HC4 (zinc finger)"/>
    <property type="match status" value="1"/>
</dbReference>
<feature type="compositionally biased region" description="Basic and acidic residues" evidence="5">
    <location>
        <begin position="469"/>
        <end position="482"/>
    </location>
</feature>
<evidence type="ECO:0000256" key="5">
    <source>
        <dbReference type="SAM" id="MobiDB-lite"/>
    </source>
</evidence>
<feature type="region of interest" description="Disordered" evidence="5">
    <location>
        <begin position="437"/>
        <end position="518"/>
    </location>
</feature>
<dbReference type="Gene3D" id="2.30.30.1150">
    <property type="match status" value="1"/>
</dbReference>
<dbReference type="EnsemblMetazoa" id="AALFPA23_016923.R24711">
    <property type="protein sequence ID" value="AALFPA23_016923.P24711"/>
    <property type="gene ID" value="AALFPA23_016923"/>
</dbReference>
<evidence type="ECO:0000256" key="1">
    <source>
        <dbReference type="ARBA" id="ARBA00022723"/>
    </source>
</evidence>
<feature type="domain" description="FHA" evidence="6">
    <location>
        <begin position="699"/>
        <end position="753"/>
    </location>
</feature>
<evidence type="ECO:0008006" key="10">
    <source>
        <dbReference type="Google" id="ProtNLM"/>
    </source>
</evidence>
<keyword evidence="3" id="KW-0862">Zinc</keyword>
<dbReference type="Pfam" id="PF00628">
    <property type="entry name" value="PHD"/>
    <property type="match status" value="2"/>
</dbReference>
<feature type="compositionally biased region" description="Basic and acidic residues" evidence="5">
    <location>
        <begin position="113"/>
        <end position="130"/>
    </location>
</feature>
<organism evidence="8 9">
    <name type="scientific">Aedes albopictus</name>
    <name type="common">Asian tiger mosquito</name>
    <name type="synonym">Stegomyia albopicta</name>
    <dbReference type="NCBI Taxonomy" id="7160"/>
    <lineage>
        <taxon>Eukaryota</taxon>
        <taxon>Metazoa</taxon>
        <taxon>Ecdysozoa</taxon>
        <taxon>Arthropoda</taxon>
        <taxon>Hexapoda</taxon>
        <taxon>Insecta</taxon>
        <taxon>Pterygota</taxon>
        <taxon>Neoptera</taxon>
        <taxon>Endopterygota</taxon>
        <taxon>Diptera</taxon>
        <taxon>Nematocera</taxon>
        <taxon>Culicoidea</taxon>
        <taxon>Culicidae</taxon>
        <taxon>Culicinae</taxon>
        <taxon>Aedini</taxon>
        <taxon>Aedes</taxon>
        <taxon>Stegomyia</taxon>
    </lineage>
</organism>
<feature type="compositionally biased region" description="Basic and acidic residues" evidence="5">
    <location>
        <begin position="783"/>
        <end position="799"/>
    </location>
</feature>
<dbReference type="InterPro" id="IPR001965">
    <property type="entry name" value="Znf_PHD"/>
</dbReference>
<dbReference type="RefSeq" id="XP_062714625.1">
    <property type="nucleotide sequence ID" value="XM_062858641.1"/>
</dbReference>
<dbReference type="Pfam" id="PF00498">
    <property type="entry name" value="FHA"/>
    <property type="match status" value="1"/>
</dbReference>
<dbReference type="PROSITE" id="PS01359">
    <property type="entry name" value="ZF_PHD_1"/>
    <property type="match status" value="1"/>
</dbReference>
<evidence type="ECO:0000256" key="2">
    <source>
        <dbReference type="ARBA" id="ARBA00022771"/>
    </source>
</evidence>
<dbReference type="InterPro" id="IPR038098">
    <property type="entry name" value="PHF12_MRG-bd_sf"/>
</dbReference>
<reference evidence="8" key="2">
    <citation type="submission" date="2025-05" db="UniProtKB">
        <authorList>
            <consortium name="EnsemblMetazoa"/>
        </authorList>
    </citation>
    <scope>IDENTIFICATION</scope>
    <source>
        <strain evidence="8">Foshan</strain>
    </source>
</reference>
<feature type="region of interest" description="Disordered" evidence="5">
    <location>
        <begin position="767"/>
        <end position="799"/>
    </location>
</feature>
<feature type="compositionally biased region" description="Basic and acidic residues" evidence="5">
    <location>
        <begin position="500"/>
        <end position="517"/>
    </location>
</feature>
<dbReference type="Pfam" id="PF16737">
    <property type="entry name" value="PHF12_MRG_bd"/>
    <property type="match status" value="1"/>
</dbReference>
<feature type="compositionally biased region" description="Basic residues" evidence="5">
    <location>
        <begin position="458"/>
        <end position="468"/>
    </location>
</feature>
<evidence type="ECO:0000256" key="4">
    <source>
        <dbReference type="PROSITE-ProRule" id="PRU00146"/>
    </source>
</evidence>
<proteinExistence type="predicted"/>
<dbReference type="Proteomes" id="UP000069940">
    <property type="component" value="Unassembled WGS sequence"/>
</dbReference>
<keyword evidence="2 4" id="KW-0863">Zinc-finger</keyword>
<dbReference type="InterPro" id="IPR019786">
    <property type="entry name" value="Zinc_finger_PHD-type_CS"/>
</dbReference>
<accession>A0ABM1ZBK9</accession>
<dbReference type="SMART" id="SM00249">
    <property type="entry name" value="PHD"/>
    <property type="match status" value="2"/>
</dbReference>
<dbReference type="SUPFAM" id="SSF57903">
    <property type="entry name" value="FYVE/PHD zinc finger"/>
    <property type="match status" value="2"/>
</dbReference>
<feature type="compositionally biased region" description="Low complexity" evidence="5">
    <location>
        <begin position="153"/>
        <end position="162"/>
    </location>
</feature>
<dbReference type="InterPro" id="IPR031966">
    <property type="entry name" value="PHF12_MRG-bd"/>
</dbReference>
<dbReference type="PROSITE" id="PS50006">
    <property type="entry name" value="FHA_DOMAIN"/>
    <property type="match status" value="1"/>
</dbReference>
<dbReference type="InterPro" id="IPR013083">
    <property type="entry name" value="Znf_RING/FYVE/PHD"/>
</dbReference>
<dbReference type="InterPro" id="IPR008984">
    <property type="entry name" value="SMAD_FHA_dom_sf"/>
</dbReference>
<protein>
    <recommendedName>
        <fullName evidence="10">PHD finger protein 12</fullName>
    </recommendedName>
</protein>
<dbReference type="SUPFAM" id="SSF49879">
    <property type="entry name" value="SMAD/FHA domain"/>
    <property type="match status" value="1"/>
</dbReference>
<dbReference type="PANTHER" id="PTHR46309:SF1">
    <property type="entry name" value="PHD FINGER PROTEIN 12"/>
    <property type="match status" value="1"/>
</dbReference>
<evidence type="ECO:0000259" key="6">
    <source>
        <dbReference type="PROSITE" id="PS50006"/>
    </source>
</evidence>
<feature type="domain" description="PHD-type" evidence="7">
    <location>
        <begin position="255"/>
        <end position="305"/>
    </location>
</feature>
<evidence type="ECO:0000259" key="7">
    <source>
        <dbReference type="PROSITE" id="PS50016"/>
    </source>
</evidence>
<reference evidence="9" key="1">
    <citation type="journal article" date="2015" name="Proc. Natl. Acad. Sci. U.S.A.">
        <title>Genome sequence of the Asian Tiger mosquito, Aedes albopictus, reveals insights into its biology, genetics, and evolution.</title>
        <authorList>
            <person name="Chen X.G."/>
            <person name="Jiang X."/>
            <person name="Gu J."/>
            <person name="Xu M."/>
            <person name="Wu Y."/>
            <person name="Deng Y."/>
            <person name="Zhang C."/>
            <person name="Bonizzoni M."/>
            <person name="Dermauw W."/>
            <person name="Vontas J."/>
            <person name="Armbruster P."/>
            <person name="Huang X."/>
            <person name="Yang Y."/>
            <person name="Zhang H."/>
            <person name="He W."/>
            <person name="Peng H."/>
            <person name="Liu Y."/>
            <person name="Wu K."/>
            <person name="Chen J."/>
            <person name="Lirakis M."/>
            <person name="Topalis P."/>
            <person name="Van Leeuwen T."/>
            <person name="Hall A.B."/>
            <person name="Jiang X."/>
            <person name="Thorpe C."/>
            <person name="Mueller R.L."/>
            <person name="Sun C."/>
            <person name="Waterhouse R.M."/>
            <person name="Yan G."/>
            <person name="Tu Z.J."/>
            <person name="Fang X."/>
            <person name="James A.A."/>
        </authorList>
    </citation>
    <scope>NUCLEOTIDE SEQUENCE [LARGE SCALE GENOMIC DNA]</scope>
    <source>
        <strain evidence="9">Foshan</strain>
    </source>
</reference>